<evidence type="ECO:0000313" key="2">
    <source>
        <dbReference type="EMBL" id="GFY86962.1"/>
    </source>
</evidence>
<dbReference type="AlphaFoldDB" id="A0A7J0EKY8"/>
<accession>A0A7J0EKY8</accession>
<organism evidence="2 3">
    <name type="scientific">Actinidia rufa</name>
    <dbReference type="NCBI Taxonomy" id="165716"/>
    <lineage>
        <taxon>Eukaryota</taxon>
        <taxon>Viridiplantae</taxon>
        <taxon>Streptophyta</taxon>
        <taxon>Embryophyta</taxon>
        <taxon>Tracheophyta</taxon>
        <taxon>Spermatophyta</taxon>
        <taxon>Magnoliopsida</taxon>
        <taxon>eudicotyledons</taxon>
        <taxon>Gunneridae</taxon>
        <taxon>Pentapetalae</taxon>
        <taxon>asterids</taxon>
        <taxon>Ericales</taxon>
        <taxon>Actinidiaceae</taxon>
        <taxon>Actinidia</taxon>
    </lineage>
</organism>
<comment type="caution">
    <text evidence="2">The sequence shown here is derived from an EMBL/GenBank/DDBJ whole genome shotgun (WGS) entry which is preliminary data.</text>
</comment>
<sequence>MVAQGGCGGWTDNVERGGFNGKDGVRGGGDGLWCLGWGIELQTEKEEEDGGL</sequence>
<evidence type="ECO:0000256" key="1">
    <source>
        <dbReference type="SAM" id="MobiDB-lite"/>
    </source>
</evidence>
<feature type="region of interest" description="Disordered" evidence="1">
    <location>
        <begin position="1"/>
        <end position="27"/>
    </location>
</feature>
<protein>
    <submittedName>
        <fullName evidence="2">Uncharacterized protein</fullName>
    </submittedName>
</protein>
<evidence type="ECO:0000313" key="3">
    <source>
        <dbReference type="Proteomes" id="UP000585474"/>
    </source>
</evidence>
<feature type="compositionally biased region" description="Gly residues" evidence="1">
    <location>
        <begin position="18"/>
        <end position="27"/>
    </location>
</feature>
<keyword evidence="3" id="KW-1185">Reference proteome</keyword>
<name>A0A7J0EKY8_9ERIC</name>
<dbReference type="Proteomes" id="UP000585474">
    <property type="component" value="Unassembled WGS sequence"/>
</dbReference>
<gene>
    <name evidence="2" type="ORF">Acr_05g0006010</name>
</gene>
<reference evidence="2 3" key="1">
    <citation type="submission" date="2019-07" db="EMBL/GenBank/DDBJ databases">
        <title>De Novo Assembly of kiwifruit Actinidia rufa.</title>
        <authorList>
            <person name="Sugita-Konishi S."/>
            <person name="Sato K."/>
            <person name="Mori E."/>
            <person name="Abe Y."/>
            <person name="Kisaki G."/>
            <person name="Hamano K."/>
            <person name="Suezawa K."/>
            <person name="Otani M."/>
            <person name="Fukuda T."/>
            <person name="Manabe T."/>
            <person name="Gomi K."/>
            <person name="Tabuchi M."/>
            <person name="Akimitsu K."/>
            <person name="Kataoka I."/>
        </authorList>
    </citation>
    <scope>NUCLEOTIDE SEQUENCE [LARGE SCALE GENOMIC DNA]</scope>
    <source>
        <strain evidence="3">cv. Fuchu</strain>
    </source>
</reference>
<proteinExistence type="predicted"/>
<dbReference type="EMBL" id="BJWL01000005">
    <property type="protein sequence ID" value="GFY86962.1"/>
    <property type="molecule type" value="Genomic_DNA"/>
</dbReference>